<reference evidence="3" key="1">
    <citation type="submission" date="2021-02" db="EMBL/GenBank/DDBJ databases">
        <authorList>
            <person name="Nowell W R."/>
        </authorList>
    </citation>
    <scope>NUCLEOTIDE SEQUENCE</scope>
</reference>
<dbReference type="CDD" id="cd00057">
    <property type="entry name" value="FA58C"/>
    <property type="match status" value="2"/>
</dbReference>
<dbReference type="PANTHER" id="PTHR24543:SF334">
    <property type="entry name" value="F5_8 TYPE C DOMAIN-CONTAINING PROTEIN"/>
    <property type="match status" value="1"/>
</dbReference>
<dbReference type="PANTHER" id="PTHR24543">
    <property type="entry name" value="MULTICOPPER OXIDASE-RELATED"/>
    <property type="match status" value="1"/>
</dbReference>
<dbReference type="InterPro" id="IPR000421">
    <property type="entry name" value="FA58C"/>
</dbReference>
<dbReference type="InterPro" id="IPR008979">
    <property type="entry name" value="Galactose-bd-like_sf"/>
</dbReference>
<comment type="caution">
    <text evidence="3">The sequence shown here is derived from an EMBL/GenBank/DDBJ whole genome shotgun (WGS) entry which is preliminary data.</text>
</comment>
<dbReference type="AlphaFoldDB" id="A0A816GM51"/>
<gene>
    <name evidence="3" type="ORF">XAT740_LOCUS59575</name>
</gene>
<dbReference type="Proteomes" id="UP000663828">
    <property type="component" value="Unassembled WGS sequence"/>
</dbReference>
<evidence type="ECO:0000313" key="4">
    <source>
        <dbReference type="Proteomes" id="UP000663828"/>
    </source>
</evidence>
<feature type="non-terminal residue" evidence="3">
    <location>
        <position position="1"/>
    </location>
</feature>
<accession>A0A816GM51</accession>
<dbReference type="Pfam" id="PF00754">
    <property type="entry name" value="F5_F8_type_C"/>
    <property type="match status" value="2"/>
</dbReference>
<dbReference type="PROSITE" id="PS01286">
    <property type="entry name" value="FA58C_2"/>
    <property type="match status" value="1"/>
</dbReference>
<feature type="domain" description="F5/8 type C" evidence="2">
    <location>
        <begin position="176"/>
        <end position="324"/>
    </location>
</feature>
<dbReference type="SUPFAM" id="SSF49785">
    <property type="entry name" value="Galactose-binding domain-like"/>
    <property type="match status" value="2"/>
</dbReference>
<feature type="chain" id="PRO_5032734566" description="F5/8 type C domain-containing protein" evidence="1">
    <location>
        <begin position="21"/>
        <end position="329"/>
    </location>
</feature>
<keyword evidence="1" id="KW-0732">Signal</keyword>
<dbReference type="EMBL" id="CAJNOR010013914">
    <property type="protein sequence ID" value="CAF1675819.1"/>
    <property type="molecule type" value="Genomic_DNA"/>
</dbReference>
<organism evidence="3 4">
    <name type="scientific">Adineta ricciae</name>
    <name type="common">Rotifer</name>
    <dbReference type="NCBI Taxonomy" id="249248"/>
    <lineage>
        <taxon>Eukaryota</taxon>
        <taxon>Metazoa</taxon>
        <taxon>Spiralia</taxon>
        <taxon>Gnathifera</taxon>
        <taxon>Rotifera</taxon>
        <taxon>Eurotatoria</taxon>
        <taxon>Bdelloidea</taxon>
        <taxon>Adinetida</taxon>
        <taxon>Adinetidae</taxon>
        <taxon>Adineta</taxon>
    </lineage>
</organism>
<dbReference type="PROSITE" id="PS50022">
    <property type="entry name" value="FA58C_3"/>
    <property type="match status" value="2"/>
</dbReference>
<sequence length="329" mass="38182">MVTVLLLFCLVGLHIQIINASCSVPLGLSTGEIKDWQITASSIDEQRKEQCQANFLRLYSNVNDRAWCPRTNQPHQWIQIDLGTPTKFHGFITQGRPGSGEWITALLISHSLDYYQWNYITDTEGNQKIFTGNQDAVSVRYQYFQTPFYARFIRFHIVSWNLRPSLRLELVGCQECNKPLVYLPYTRFSASSSVPTRYRATCQPRDAFLLSNKGWCARYKQVKDNWLQIDIGHPTRVTALITKGRGDHGEQWVTKYTVAFSNDTRLWIYYNDAQRTEPKIFSGNYDKSLERVHYLNQPFTARFVRFFPKEWNGRLSMRAGLLGCPHDGI</sequence>
<feature type="signal peptide" evidence="1">
    <location>
        <begin position="1"/>
        <end position="20"/>
    </location>
</feature>
<evidence type="ECO:0000313" key="3">
    <source>
        <dbReference type="EMBL" id="CAF1675819.1"/>
    </source>
</evidence>
<name>A0A816GM51_ADIRI</name>
<evidence type="ECO:0000256" key="1">
    <source>
        <dbReference type="SAM" id="SignalP"/>
    </source>
</evidence>
<dbReference type="FunFam" id="2.60.120.260:FF:000016">
    <property type="entry name" value="Contactin-associated protein-like 4 isoform 1"/>
    <property type="match status" value="1"/>
</dbReference>
<protein>
    <recommendedName>
        <fullName evidence="2">F5/8 type C domain-containing protein</fullName>
    </recommendedName>
</protein>
<dbReference type="Gene3D" id="2.60.120.260">
    <property type="entry name" value="Galactose-binding domain-like"/>
    <property type="match status" value="2"/>
</dbReference>
<keyword evidence="4" id="KW-1185">Reference proteome</keyword>
<feature type="domain" description="F5/8 type C" evidence="2">
    <location>
        <begin position="22"/>
        <end position="173"/>
    </location>
</feature>
<evidence type="ECO:0000259" key="2">
    <source>
        <dbReference type="PROSITE" id="PS50022"/>
    </source>
</evidence>
<dbReference type="SMART" id="SM00231">
    <property type="entry name" value="FA58C"/>
    <property type="match status" value="2"/>
</dbReference>
<proteinExistence type="predicted"/>